<name>A0A3Q3N8C1_9TELE</name>
<dbReference type="AlphaFoldDB" id="A0A3Q3N8C1"/>
<evidence type="ECO:0000313" key="6">
    <source>
        <dbReference type="Proteomes" id="UP000261640"/>
    </source>
</evidence>
<dbReference type="GO" id="GO:0005525">
    <property type="term" value="F:GTP binding"/>
    <property type="evidence" value="ECO:0007669"/>
    <property type="project" value="UniProtKB-KW"/>
</dbReference>
<feature type="domain" description="AIG1-type G" evidence="4">
    <location>
        <begin position="1"/>
        <end position="187"/>
    </location>
</feature>
<sequence>MRIMLVGGKKTGKSSCGNTILGRQCFNTDTQTTSCTETQGKISSKTVTVLDTPGCFSVTSDLLMPTNVVLLVVNVSSSFRDSHWEGIEEQLEAGGGQLWSKAVVLFSHGDWLGNTSIEQRIESEGELLQRLVEKCGHRYHVLDNKHWGDGAQVTELLELVEEMLVEERLAVLHRGDHLCKRISSAREQQQDFKELVNCRHQLSHDFIESATFTSCPSLNCSEGPDDATQTVALPAGGAGGQTRLTFLDGFMFCLASVLHGKGPKWPTTINLPIWFPRDDPHTSVRLSGKSQVNLCSPRHPTVLLTLPERQDGRIVEENTNLHCRKLIESGDLQGLIDKWGNSSLEELEAFIDSYFGMVWEQTTGSFQMAESNCFTTDRCTVGKAGDEEVISSIDKKLSKLELLEGIRSDLAELRDGLEHSWKAIRELRDKSKQDPNNTC</sequence>
<keyword evidence="2" id="KW-0547">Nucleotide-binding</keyword>
<dbReference type="Gene3D" id="3.40.50.300">
    <property type="entry name" value="P-loop containing nucleotide triphosphate hydrolases"/>
    <property type="match status" value="1"/>
</dbReference>
<dbReference type="Ensembl" id="ENSMAMT00000033491.2">
    <property type="protein sequence ID" value="ENSMAMP00000032642.2"/>
    <property type="gene ID" value="ENSMAMG00000021969.2"/>
</dbReference>
<dbReference type="PROSITE" id="PS51720">
    <property type="entry name" value="G_AIG1"/>
    <property type="match status" value="1"/>
</dbReference>
<evidence type="ECO:0000256" key="2">
    <source>
        <dbReference type="ARBA" id="ARBA00022741"/>
    </source>
</evidence>
<evidence type="ECO:0000256" key="3">
    <source>
        <dbReference type="ARBA" id="ARBA00023134"/>
    </source>
</evidence>
<reference evidence="5" key="2">
    <citation type="submission" date="2025-09" db="UniProtKB">
        <authorList>
            <consortium name="Ensembl"/>
        </authorList>
    </citation>
    <scope>IDENTIFICATION</scope>
</reference>
<protein>
    <recommendedName>
        <fullName evidence="4">AIG1-type G domain-containing protein</fullName>
    </recommendedName>
</protein>
<dbReference type="PANTHER" id="PTHR10903:SF107">
    <property type="entry name" value="GTPASE IMAP FAMILY MEMBER 4-LIKE-RELATED"/>
    <property type="match status" value="1"/>
</dbReference>
<dbReference type="InterPro" id="IPR006703">
    <property type="entry name" value="G_AIG1"/>
</dbReference>
<evidence type="ECO:0000259" key="4">
    <source>
        <dbReference type="PROSITE" id="PS51720"/>
    </source>
</evidence>
<evidence type="ECO:0000313" key="5">
    <source>
        <dbReference type="Ensembl" id="ENSMAMP00000032642.2"/>
    </source>
</evidence>
<organism evidence="5 6">
    <name type="scientific">Mastacembelus armatus</name>
    <name type="common">zig-zag eel</name>
    <dbReference type="NCBI Taxonomy" id="205130"/>
    <lineage>
        <taxon>Eukaryota</taxon>
        <taxon>Metazoa</taxon>
        <taxon>Chordata</taxon>
        <taxon>Craniata</taxon>
        <taxon>Vertebrata</taxon>
        <taxon>Euteleostomi</taxon>
        <taxon>Actinopterygii</taxon>
        <taxon>Neopterygii</taxon>
        <taxon>Teleostei</taxon>
        <taxon>Neoteleostei</taxon>
        <taxon>Acanthomorphata</taxon>
        <taxon>Anabantaria</taxon>
        <taxon>Synbranchiformes</taxon>
        <taxon>Mastacembelidae</taxon>
        <taxon>Mastacembelus</taxon>
    </lineage>
</organism>
<dbReference type="InterPro" id="IPR045058">
    <property type="entry name" value="GIMA/IAN/Toc"/>
</dbReference>
<dbReference type="Proteomes" id="UP000261640">
    <property type="component" value="Unplaced"/>
</dbReference>
<dbReference type="STRING" id="205130.ENSMAMP00000032642"/>
<keyword evidence="6" id="KW-1185">Reference proteome</keyword>
<comment type="similarity">
    <text evidence="1">Belongs to the TRAFAC class TrmE-Era-EngA-EngB-Septin-like GTPase superfamily. AIG1/Toc34/Toc159-like paraseptin GTPase family. IAN subfamily.</text>
</comment>
<accession>A0A3Q3N8C1</accession>
<dbReference type="InParanoid" id="A0A3Q3N8C1"/>
<dbReference type="GeneTree" id="ENSGT00940000162556"/>
<reference evidence="5" key="1">
    <citation type="submission" date="2025-08" db="UniProtKB">
        <authorList>
            <consortium name="Ensembl"/>
        </authorList>
    </citation>
    <scope>IDENTIFICATION</scope>
</reference>
<evidence type="ECO:0000256" key="1">
    <source>
        <dbReference type="ARBA" id="ARBA00008535"/>
    </source>
</evidence>
<proteinExistence type="inferred from homology"/>
<dbReference type="Pfam" id="PF04548">
    <property type="entry name" value="AIG1"/>
    <property type="match status" value="1"/>
</dbReference>
<dbReference type="InterPro" id="IPR027417">
    <property type="entry name" value="P-loop_NTPase"/>
</dbReference>
<dbReference type="PANTHER" id="PTHR10903">
    <property type="entry name" value="GTPASE, IMAP FAMILY MEMBER-RELATED"/>
    <property type="match status" value="1"/>
</dbReference>
<keyword evidence="3" id="KW-0342">GTP-binding</keyword>
<dbReference type="SUPFAM" id="SSF52540">
    <property type="entry name" value="P-loop containing nucleoside triphosphate hydrolases"/>
    <property type="match status" value="1"/>
</dbReference>